<dbReference type="SUPFAM" id="SSF49265">
    <property type="entry name" value="Fibronectin type III"/>
    <property type="match status" value="7"/>
</dbReference>
<dbReference type="FunFam" id="2.60.40.10:FF:001431">
    <property type="entry name" value="phosphatidylinositol phosphatase PTPRQ isoform X1"/>
    <property type="match status" value="1"/>
</dbReference>
<feature type="domain" description="Fibronectin type-III" evidence="1">
    <location>
        <begin position="790"/>
        <end position="889"/>
    </location>
</feature>
<evidence type="ECO:0000313" key="3">
    <source>
        <dbReference type="Proteomes" id="UP000633448"/>
    </source>
</evidence>
<feature type="domain" description="Fibronectin type-III" evidence="1">
    <location>
        <begin position="696"/>
        <end position="785"/>
    </location>
</feature>
<sequence>APGKVVNLTVEALNSSAVNLIWFLPRQPNGKITSFKIGVKHARSGIVVKDVLVKVEDLLSGRLPECNDKSESFLWSTATPATTFRKSTVLSQTTVTPNTEASSQVSSVWNEPISFVVTNLRPYTTYLFEVSAVTTEAGYIDSAIVRTPESVPEDVPQNFATSNVTAKSFSVMWDPPSIVTGKFSYRVELYGPSGHILDNSTKDHKFVFSNLVPFTTYDVYVSAETSAGVGPKTNFTVFTPADVPGAVSDLHLAEVEATHIKIVWRRPQQPNGIITQYRVKVHVQKTLMTLENVILADKDKVFWFFLTKNIFSNDLYEGSGEMFSSIQTASPVIFTSVSGDNFPTIDGVTELHSGLDDGYTIDILAEERSYIIKGLAPFTDYTVSVSAFTAVGEGPPSVLTVRTCEQVPSSVQNISYKNISSSSVLLYWDPPANPNGKIIHYTVYAMELDTKRAFHTTASNNSLLMTGLKKYTNYKMRVTASTAVGESALSEENDVFVTTPEDEPDSPPQNIELINITATEINLRWLPPEQPNGLITHYEVLYCNSSDFFIKNASSTSISLSEMKPYTLYNISVRAFTRHGHGNQSSFPLLVRTSETVPDSPPENITYRNISSTEIELSFSPPSIPNGIIQTYTIYLKRSNGTEQKSINTTLLTLRITDLNKYAEYMIEVSASTTMGEGLRSSPLQILTDEDAPSSPPQSLSVKQLLGVTVKLSWKPPLEPNGIILYYTVYVWNKMSKKCVNVTETSVEFTDLEYNYEYSAYLTASTRFGDGNITSDTITFRTSEGAPSDPPKDVAYRNLTSTSIMLFWSPPQKPNGNILYYSVYFKNDSGIFIQNFTSYGNDSNVSMTPFVALDDLAKYSHYTLWLTASTAFGDGNKTSEEIEVYTDEDIPEGFVENLVYQNISSSSVNVSWLPPSQPNGLVFFHVSLSLMQLGTSKMSFLTYNTSIIFDNLEKYTDYILKITPATVKGSSERNDLSLNIRTDEDVPESAPIIKTFSNLSTTSVMLSWDPPVKPNGVIISYDLNLFGPERNNSFSTTNNFIILEDLLPFTLYSIFTSARTIKGPGPSVVLQFYTDESVPLAPPQNLTIINYTADSVWLKWDPSPRSNGVIMRYNLKIYQNNTKSLFYQNISGSNREANLVGLEPFTSYSISVSAFTKLGNGNQFSNAVHFTTMESVPDAVQNVHCIAMSWQSILVQWDPPASSNGVITHYIVTVEGNSTNISSYDTLHTFRNLLSNITYQIKIKAATSAGNGEEQICNASTLPEKVPSAPRDIVFSNVQATSVTLNWRAPKSILGYFQNYKITTQLQSIHCSDWQTKECIEYEMQQYVYENVMNDWVEDTVYGLKKYRWYRFAVAASTNVGYGSSSPWISTQTLPG</sequence>
<feature type="domain" description="Fibronectin type-III" evidence="1">
    <location>
        <begin position="1082"/>
        <end position="1175"/>
    </location>
</feature>
<feature type="domain" description="Fibronectin type-III" evidence="1">
    <location>
        <begin position="990"/>
        <end position="1077"/>
    </location>
</feature>
<dbReference type="FunFam" id="2.60.40.10:FF:001474">
    <property type="entry name" value="Protein tyrosine phosphatase, receptor type Q"/>
    <property type="match status" value="1"/>
</dbReference>
<dbReference type="Proteomes" id="UP000633448">
    <property type="component" value="Unassembled WGS sequence"/>
</dbReference>
<proteinExistence type="predicted"/>
<comment type="caution">
    <text evidence="2">The sequence shown here is derived from an EMBL/GenBank/DDBJ whole genome shotgun (WGS) entry which is preliminary data.</text>
</comment>
<dbReference type="GO" id="GO:0043235">
    <property type="term" value="C:receptor complex"/>
    <property type="evidence" value="ECO:0007669"/>
    <property type="project" value="TreeGrafter"/>
</dbReference>
<feature type="domain" description="Fibronectin type-III" evidence="1">
    <location>
        <begin position="601"/>
        <end position="691"/>
    </location>
</feature>
<dbReference type="InterPro" id="IPR036116">
    <property type="entry name" value="FN3_sf"/>
</dbReference>
<dbReference type="InterPro" id="IPR013783">
    <property type="entry name" value="Ig-like_fold"/>
</dbReference>
<feature type="domain" description="Fibronectin type-III" evidence="1">
    <location>
        <begin position="1179"/>
        <end position="1265"/>
    </location>
</feature>
<dbReference type="FunFam" id="2.60.40.10:FF:000478">
    <property type="entry name" value="Protein tyrosine phosphatase, receptor type Q"/>
    <property type="match status" value="3"/>
</dbReference>
<dbReference type="PROSITE" id="PS50853">
    <property type="entry name" value="FN3"/>
    <property type="match status" value="11"/>
</dbReference>
<gene>
    <name evidence="2" type="primary">Ptprq</name>
    <name evidence="2" type="ORF">PITSOR_R02930</name>
</gene>
<dbReference type="Pfam" id="PF00041">
    <property type="entry name" value="fn3"/>
    <property type="match status" value="11"/>
</dbReference>
<dbReference type="PANTHER" id="PTHR46957">
    <property type="entry name" value="CYTOKINE RECEPTOR"/>
    <property type="match status" value="1"/>
</dbReference>
<accession>A0A851FRQ4</accession>
<feature type="non-terminal residue" evidence="2">
    <location>
        <position position="1376"/>
    </location>
</feature>
<reference evidence="2" key="1">
    <citation type="submission" date="2019-10" db="EMBL/GenBank/DDBJ databases">
        <title>Bird 10,000 Genomes (B10K) Project - Family phase.</title>
        <authorList>
            <person name="Zhang G."/>
        </authorList>
    </citation>
    <scope>NUCLEOTIDE SEQUENCE</scope>
    <source>
        <strain evidence="2">B10K-DU-002-53</strain>
        <tissue evidence="2">Muscle</tissue>
    </source>
</reference>
<feature type="domain" description="Fibronectin type-III" evidence="1">
    <location>
        <begin position="155"/>
        <end position="243"/>
    </location>
</feature>
<evidence type="ECO:0000313" key="2">
    <source>
        <dbReference type="EMBL" id="NWI97196.1"/>
    </source>
</evidence>
<dbReference type="InterPro" id="IPR050713">
    <property type="entry name" value="RTP_Phos/Ushers"/>
</dbReference>
<dbReference type="SMART" id="SM00060">
    <property type="entry name" value="FN3"/>
    <property type="match status" value="13"/>
</dbReference>
<dbReference type="Gene3D" id="2.60.40.10">
    <property type="entry name" value="Immunoglobulins"/>
    <property type="match status" value="13"/>
</dbReference>
<dbReference type="CDD" id="cd00063">
    <property type="entry name" value="FN3"/>
    <property type="match status" value="12"/>
</dbReference>
<name>A0A851FRQ4_PITSO</name>
<dbReference type="OrthoDB" id="10253954at2759"/>
<dbReference type="EMBL" id="WEKX01027884">
    <property type="protein sequence ID" value="NWI97196.1"/>
    <property type="molecule type" value="Genomic_DNA"/>
</dbReference>
<organism evidence="2 3">
    <name type="scientific">Pitta sordida</name>
    <name type="common">Hooded pitta</name>
    <dbReference type="NCBI Taxonomy" id="9163"/>
    <lineage>
        <taxon>Eukaryota</taxon>
        <taxon>Metazoa</taxon>
        <taxon>Chordata</taxon>
        <taxon>Craniata</taxon>
        <taxon>Vertebrata</taxon>
        <taxon>Euteleostomi</taxon>
        <taxon>Archelosauria</taxon>
        <taxon>Archosauria</taxon>
        <taxon>Dinosauria</taxon>
        <taxon>Saurischia</taxon>
        <taxon>Theropoda</taxon>
        <taxon>Coelurosauria</taxon>
        <taxon>Aves</taxon>
        <taxon>Neognathae</taxon>
        <taxon>Neoaves</taxon>
        <taxon>Telluraves</taxon>
        <taxon>Australaves</taxon>
        <taxon>Passeriformes</taxon>
        <taxon>Pittidae</taxon>
        <taxon>Pitta</taxon>
    </lineage>
</organism>
<feature type="non-terminal residue" evidence="2">
    <location>
        <position position="1"/>
    </location>
</feature>
<protein>
    <submittedName>
        <fullName evidence="2">PTPRQ phosphatase</fullName>
    </submittedName>
</protein>
<dbReference type="FunFam" id="2.60.40.10:FF:001217">
    <property type="entry name" value="phosphatidylinositol phosphatase PTPRQ isoform X2"/>
    <property type="match status" value="1"/>
</dbReference>
<feature type="domain" description="Fibronectin type-III" evidence="1">
    <location>
        <begin position="1269"/>
        <end position="1376"/>
    </location>
</feature>
<dbReference type="PANTHER" id="PTHR46957:SF1">
    <property type="entry name" value="PHOSPHATIDYLINOSITOL PHOSPHATASE PTPRQ"/>
    <property type="match status" value="1"/>
</dbReference>
<dbReference type="FunFam" id="2.60.40.10:FF:000869">
    <property type="entry name" value="Protein tyrosine phosphatase, receptor type Q"/>
    <property type="match status" value="1"/>
</dbReference>
<feature type="domain" description="Fibronectin type-III" evidence="1">
    <location>
        <begin position="894"/>
        <end position="985"/>
    </location>
</feature>
<dbReference type="FunFam" id="2.60.40.10:FF:001147">
    <property type="entry name" value="phosphatidylinositol phosphatase PTPRQ isoform X3"/>
    <property type="match status" value="1"/>
</dbReference>
<feature type="domain" description="Fibronectin type-III" evidence="1">
    <location>
        <begin position="407"/>
        <end position="502"/>
    </location>
</feature>
<evidence type="ECO:0000259" key="1">
    <source>
        <dbReference type="PROSITE" id="PS50853"/>
    </source>
</evidence>
<dbReference type="FunFam" id="2.60.40.10:FF:001685">
    <property type="entry name" value="phosphatidylinositol phosphatase PTPRQ isoform X2"/>
    <property type="match status" value="1"/>
</dbReference>
<keyword evidence="3" id="KW-1185">Reference proteome</keyword>
<dbReference type="InterPro" id="IPR003961">
    <property type="entry name" value="FN3_dom"/>
</dbReference>
<feature type="domain" description="Fibronectin type-III" evidence="1">
    <location>
        <begin position="507"/>
        <end position="596"/>
    </location>
</feature>